<dbReference type="EMBL" id="JAHRIQ010108162">
    <property type="protein sequence ID" value="MEQ2256860.1"/>
    <property type="molecule type" value="Genomic_DNA"/>
</dbReference>
<gene>
    <name evidence="1" type="ORF">ILYODFUR_028477</name>
</gene>
<keyword evidence="2" id="KW-1185">Reference proteome</keyword>
<comment type="caution">
    <text evidence="1">The sequence shown here is derived from an EMBL/GenBank/DDBJ whole genome shotgun (WGS) entry which is preliminary data.</text>
</comment>
<proteinExistence type="predicted"/>
<evidence type="ECO:0000313" key="1">
    <source>
        <dbReference type="EMBL" id="MEQ2256860.1"/>
    </source>
</evidence>
<name>A0ABV0VHY5_9TELE</name>
<reference evidence="1 2" key="1">
    <citation type="submission" date="2021-06" db="EMBL/GenBank/DDBJ databases">
        <authorList>
            <person name="Palmer J.M."/>
        </authorList>
    </citation>
    <scope>NUCLEOTIDE SEQUENCE [LARGE SCALE GENOMIC DNA]</scope>
    <source>
        <strain evidence="2">if_2019</strain>
        <tissue evidence="1">Muscle</tissue>
    </source>
</reference>
<evidence type="ECO:0000313" key="2">
    <source>
        <dbReference type="Proteomes" id="UP001482620"/>
    </source>
</evidence>
<dbReference type="Proteomes" id="UP001482620">
    <property type="component" value="Unassembled WGS sequence"/>
</dbReference>
<accession>A0ABV0VHY5</accession>
<sequence>MEQYIIKHPSPEKIKLQTGLDFMQFCTNLPDCNFQKELDRNPDHEEVLSFDKTKLTSQPAVRCGLTRGTLHLLPAGAKRPDSVRK</sequence>
<organism evidence="1 2">
    <name type="scientific">Ilyodon furcidens</name>
    <name type="common">goldbreast splitfin</name>
    <dbReference type="NCBI Taxonomy" id="33524"/>
    <lineage>
        <taxon>Eukaryota</taxon>
        <taxon>Metazoa</taxon>
        <taxon>Chordata</taxon>
        <taxon>Craniata</taxon>
        <taxon>Vertebrata</taxon>
        <taxon>Euteleostomi</taxon>
        <taxon>Actinopterygii</taxon>
        <taxon>Neopterygii</taxon>
        <taxon>Teleostei</taxon>
        <taxon>Neoteleostei</taxon>
        <taxon>Acanthomorphata</taxon>
        <taxon>Ovalentaria</taxon>
        <taxon>Atherinomorphae</taxon>
        <taxon>Cyprinodontiformes</taxon>
        <taxon>Goodeidae</taxon>
        <taxon>Ilyodon</taxon>
    </lineage>
</organism>
<protein>
    <submittedName>
        <fullName evidence="1">Uncharacterized protein</fullName>
    </submittedName>
</protein>